<dbReference type="GO" id="GO:0016757">
    <property type="term" value="F:glycosyltransferase activity"/>
    <property type="evidence" value="ECO:0007669"/>
    <property type="project" value="InterPro"/>
</dbReference>
<evidence type="ECO:0000313" key="3">
    <source>
        <dbReference type="Proteomes" id="UP000001660"/>
    </source>
</evidence>
<dbReference type="CDD" id="cd03811">
    <property type="entry name" value="GT4_GT28_WabH-like"/>
    <property type="match status" value="1"/>
</dbReference>
<dbReference type="PANTHER" id="PTHR45947:SF3">
    <property type="entry name" value="SULFOQUINOVOSYL TRANSFERASE SQD2"/>
    <property type="match status" value="1"/>
</dbReference>
<organism evidence="2 3">
    <name type="scientific">Nitrospira defluvii</name>
    <dbReference type="NCBI Taxonomy" id="330214"/>
    <lineage>
        <taxon>Bacteria</taxon>
        <taxon>Pseudomonadati</taxon>
        <taxon>Nitrospirota</taxon>
        <taxon>Nitrospiria</taxon>
        <taxon>Nitrospirales</taxon>
        <taxon>Nitrospiraceae</taxon>
        <taxon>Nitrospira</taxon>
    </lineage>
</organism>
<dbReference type="KEGG" id="nde:NIDE2396"/>
<proteinExistence type="predicted"/>
<dbReference type="Proteomes" id="UP000001660">
    <property type="component" value="Chromosome"/>
</dbReference>
<dbReference type="EMBL" id="FP929003">
    <property type="protein sequence ID" value="CBK42106.1"/>
    <property type="molecule type" value="Genomic_DNA"/>
</dbReference>
<accession>D8PFR9</accession>
<feature type="domain" description="Glycosyl transferase family 1" evidence="1">
    <location>
        <begin position="206"/>
        <end position="363"/>
    </location>
</feature>
<dbReference type="PANTHER" id="PTHR45947">
    <property type="entry name" value="SULFOQUINOVOSYL TRANSFERASE SQD2"/>
    <property type="match status" value="1"/>
</dbReference>
<reference evidence="2 3" key="1">
    <citation type="journal article" date="2010" name="Proc. Natl. Acad. Sci. U.S.A.">
        <title>A Nitrospira metagenome illuminates the physiology and evolution of globally important nitrite-oxidizing bacteria.</title>
        <authorList>
            <person name="Lucker S."/>
            <person name="Wagner M."/>
            <person name="Maixner F."/>
            <person name="Pelletier E."/>
            <person name="Koch H."/>
            <person name="Vacherie B."/>
            <person name="Rattei T."/>
            <person name="Sinninghe Damste J."/>
            <person name="Spieck E."/>
            <person name="Le Paslier D."/>
            <person name="Daims H."/>
        </authorList>
    </citation>
    <scope>NUCLEOTIDE SEQUENCE [LARGE SCALE GENOMIC DNA]</scope>
</reference>
<dbReference type="AlphaFoldDB" id="D8PFR9"/>
<evidence type="ECO:0000259" key="1">
    <source>
        <dbReference type="Pfam" id="PF00534"/>
    </source>
</evidence>
<keyword evidence="2" id="KW-0808">Transferase</keyword>
<dbReference type="OrthoDB" id="9806887at2"/>
<dbReference type="STRING" id="330214.NIDE2396"/>
<dbReference type="SUPFAM" id="SSF53756">
    <property type="entry name" value="UDP-Glycosyltransferase/glycogen phosphorylase"/>
    <property type="match status" value="1"/>
</dbReference>
<dbReference type="eggNOG" id="COG0438">
    <property type="taxonomic scope" value="Bacteria"/>
</dbReference>
<dbReference type="Pfam" id="PF00534">
    <property type="entry name" value="Glycos_transf_1"/>
    <property type="match status" value="1"/>
</dbReference>
<evidence type="ECO:0000313" key="2">
    <source>
        <dbReference type="EMBL" id="CBK42106.1"/>
    </source>
</evidence>
<gene>
    <name evidence="2" type="ORF">NIDE2396</name>
</gene>
<dbReference type="HOGENOM" id="CLU_063649_0_0_0"/>
<protein>
    <submittedName>
        <fullName evidence="2">Putative Glycosyl transferase, group 1</fullName>
    </submittedName>
</protein>
<sequence length="411" mass="46008">MATLGIFTVKKVCSHDGQYYTYGGFGEYLAAMRAEFPRVLLVAHVRNAVPPRGYYLIPPGDDLRVIHLPWVNSELGTWLIMPLVFWRAWQASGQIDVGHARMPNHTGVIGAFLCRIRGVPVFCQIIADWYIEAQRMPVTRKYGLGLAMKLHLYLYDLMERLVCRGQMVFAQGQTCFDKHHAHSDCELVLSTAHHLRDIVLPTGRFQQRPFTILTVARLTRVKNQELTLHALSRLCSEGEDWNVVFVGEGPRREALEMLAHELGVRTRVTFAGQVQRGDALWQYFDTADCFVLSSRSEGTPKVLLEAMARGLPVIASNVAGVPTSVTHQERGLLFEDDDLTGLVASLRWLAADPALRECVAANAHHFCIEHTVEKATGRMLDKVFSCWPHLGGSKKMAPLNAHVQQVNDSAS</sequence>
<dbReference type="Gene3D" id="3.40.50.2000">
    <property type="entry name" value="Glycogen Phosphorylase B"/>
    <property type="match status" value="2"/>
</dbReference>
<dbReference type="CAZy" id="GT4">
    <property type="family name" value="Glycosyltransferase Family 4"/>
</dbReference>
<name>D8PFR9_9BACT</name>
<dbReference type="InterPro" id="IPR050194">
    <property type="entry name" value="Glycosyltransferase_grp1"/>
</dbReference>
<dbReference type="InterPro" id="IPR001296">
    <property type="entry name" value="Glyco_trans_1"/>
</dbReference>
<keyword evidence="3" id="KW-1185">Reference proteome</keyword>